<evidence type="ECO:0000313" key="1">
    <source>
        <dbReference type="EMBL" id="MFC4874164.1"/>
    </source>
</evidence>
<gene>
    <name evidence="1" type="ORF">ACFPFU_20840</name>
</gene>
<dbReference type="EMBL" id="JBHSJJ010000016">
    <property type="protein sequence ID" value="MFC4874164.1"/>
    <property type="molecule type" value="Genomic_DNA"/>
</dbReference>
<proteinExistence type="predicted"/>
<reference evidence="2" key="1">
    <citation type="journal article" date="2019" name="Int. J. Syst. Evol. Microbiol.">
        <title>The Global Catalogue of Microorganisms (GCM) 10K type strain sequencing project: providing services to taxonomists for standard genome sequencing and annotation.</title>
        <authorList>
            <consortium name="The Broad Institute Genomics Platform"/>
            <consortium name="The Broad Institute Genome Sequencing Center for Infectious Disease"/>
            <person name="Wu L."/>
            <person name="Ma J."/>
        </authorList>
    </citation>
    <scope>NUCLEOTIDE SEQUENCE [LARGE SCALE GENOMIC DNA]</scope>
    <source>
        <strain evidence="2">CGMCC 4.7466</strain>
    </source>
</reference>
<protein>
    <submittedName>
        <fullName evidence="1">Uncharacterized protein</fullName>
    </submittedName>
</protein>
<comment type="caution">
    <text evidence="1">The sequence shown here is derived from an EMBL/GenBank/DDBJ whole genome shotgun (WGS) entry which is preliminary data.</text>
</comment>
<keyword evidence="2" id="KW-1185">Reference proteome</keyword>
<accession>A0ABV9T6X6</accession>
<organism evidence="1 2">
    <name type="scientific">Negadavirga shengliensis</name>
    <dbReference type="NCBI Taxonomy" id="1389218"/>
    <lineage>
        <taxon>Bacteria</taxon>
        <taxon>Pseudomonadati</taxon>
        <taxon>Bacteroidota</taxon>
        <taxon>Cytophagia</taxon>
        <taxon>Cytophagales</taxon>
        <taxon>Cyclobacteriaceae</taxon>
        <taxon>Negadavirga</taxon>
    </lineage>
</organism>
<name>A0ABV9T6X6_9BACT</name>
<sequence length="143" mass="16427">MKNNINEESLNFIKSLETLLKNDEGFAEEYLSSNGYDPNVVAIEFESFAQKLVLQKKAELAKQKLISKLERAKTIFNEIVSSADESIGKLQELLNPELTKKYSLNFRDLKEMKESEAMKILTDIEILEILEKEYGNDDTKNKS</sequence>
<evidence type="ECO:0000313" key="2">
    <source>
        <dbReference type="Proteomes" id="UP001595818"/>
    </source>
</evidence>
<dbReference type="Proteomes" id="UP001595818">
    <property type="component" value="Unassembled WGS sequence"/>
</dbReference>
<dbReference type="RefSeq" id="WP_377067752.1">
    <property type="nucleotide sequence ID" value="NZ_JBHSJJ010000016.1"/>
</dbReference>